<evidence type="ECO:0000256" key="1">
    <source>
        <dbReference type="SAM" id="Phobius"/>
    </source>
</evidence>
<keyword evidence="1" id="KW-0812">Transmembrane</keyword>
<sequence length="72" mass="7761">MFQLQWISAGVIVGMLIACIVVPPTRKQIAVPSPHDTDVFHTDTGCVRTHAIEVPCGEEADSFNLLASLGKK</sequence>
<evidence type="ECO:0000313" key="2">
    <source>
        <dbReference type="EMBL" id="QHT35523.1"/>
    </source>
</evidence>
<organism evidence="2">
    <name type="scientific">viral metagenome</name>
    <dbReference type="NCBI Taxonomy" id="1070528"/>
    <lineage>
        <taxon>unclassified sequences</taxon>
        <taxon>metagenomes</taxon>
        <taxon>organismal metagenomes</taxon>
    </lineage>
</organism>
<protein>
    <submittedName>
        <fullName evidence="2">Uncharacterized protein</fullName>
    </submittedName>
</protein>
<dbReference type="AlphaFoldDB" id="A0A6C0F4F7"/>
<dbReference type="EMBL" id="MN739022">
    <property type="protein sequence ID" value="QHT35523.1"/>
    <property type="molecule type" value="Genomic_DNA"/>
</dbReference>
<accession>A0A6C0F4F7</accession>
<keyword evidence="1" id="KW-0472">Membrane</keyword>
<name>A0A6C0F4F7_9ZZZZ</name>
<proteinExistence type="predicted"/>
<feature type="transmembrane region" description="Helical" evidence="1">
    <location>
        <begin position="6"/>
        <end position="23"/>
    </location>
</feature>
<reference evidence="2" key="1">
    <citation type="journal article" date="2020" name="Nature">
        <title>Giant virus diversity and host interactions through global metagenomics.</title>
        <authorList>
            <person name="Schulz F."/>
            <person name="Roux S."/>
            <person name="Paez-Espino D."/>
            <person name="Jungbluth S."/>
            <person name="Walsh D.A."/>
            <person name="Denef V.J."/>
            <person name="McMahon K.D."/>
            <person name="Konstantinidis K.T."/>
            <person name="Eloe-Fadrosh E.A."/>
            <person name="Kyrpides N.C."/>
            <person name="Woyke T."/>
        </authorList>
    </citation>
    <scope>NUCLEOTIDE SEQUENCE</scope>
    <source>
        <strain evidence="2">GVMAG-M-3300009180-45</strain>
    </source>
</reference>
<keyword evidence="1" id="KW-1133">Transmembrane helix</keyword>